<reference evidence="3" key="1">
    <citation type="submission" date="2015-12" db="EMBL/GenBank/DDBJ databases">
        <title>Genome sequence of a biocontrol rhizobacterium Chryseobacterium kwangjuense strain KJ1R5 isolated from pepper (Capsicum annuum L.).</title>
        <authorList>
            <person name="Jeong J.-J."/>
            <person name="Park H."/>
            <person name="Mannaa M."/>
            <person name="Sang M.K."/>
            <person name="Choi I.-G."/>
            <person name="Kim K.D."/>
        </authorList>
    </citation>
    <scope>NUCLEOTIDE SEQUENCE [LARGE SCALE GENOMIC DNA]</scope>
    <source>
        <strain evidence="3">KJ1R5</strain>
    </source>
</reference>
<keyword evidence="1" id="KW-0472">Membrane</keyword>
<accession>A0A135W8K4</accession>
<feature type="transmembrane region" description="Helical" evidence="1">
    <location>
        <begin position="120"/>
        <end position="138"/>
    </location>
</feature>
<evidence type="ECO:0000256" key="1">
    <source>
        <dbReference type="SAM" id="Phobius"/>
    </source>
</evidence>
<feature type="transmembrane region" description="Helical" evidence="1">
    <location>
        <begin position="145"/>
        <end position="166"/>
    </location>
</feature>
<organism evidence="2 3">
    <name type="scientific">Chryseobacterium kwangjuense</name>
    <dbReference type="NCBI Taxonomy" id="267125"/>
    <lineage>
        <taxon>Bacteria</taxon>
        <taxon>Pseudomonadati</taxon>
        <taxon>Bacteroidota</taxon>
        <taxon>Flavobacteriia</taxon>
        <taxon>Flavobacteriales</taxon>
        <taxon>Weeksellaceae</taxon>
        <taxon>Chryseobacterium group</taxon>
        <taxon>Chryseobacterium</taxon>
    </lineage>
</organism>
<evidence type="ECO:0000313" key="3">
    <source>
        <dbReference type="Proteomes" id="UP000070513"/>
    </source>
</evidence>
<keyword evidence="1" id="KW-1133">Transmembrane helix</keyword>
<dbReference type="Proteomes" id="UP000070513">
    <property type="component" value="Unassembled WGS sequence"/>
</dbReference>
<evidence type="ECO:0000313" key="2">
    <source>
        <dbReference type="EMBL" id="KXH81274.1"/>
    </source>
</evidence>
<feature type="transmembrane region" description="Helical" evidence="1">
    <location>
        <begin position="218"/>
        <end position="237"/>
    </location>
</feature>
<keyword evidence="1" id="KW-0812">Transmembrane</keyword>
<name>A0A135W8K4_9FLAO</name>
<feature type="transmembrane region" description="Helical" evidence="1">
    <location>
        <begin position="288"/>
        <end position="305"/>
    </location>
</feature>
<dbReference type="RefSeq" id="WP_062652453.1">
    <property type="nucleotide sequence ID" value="NZ_LPUR01000016.1"/>
</dbReference>
<dbReference type="EMBL" id="LPUR01000016">
    <property type="protein sequence ID" value="KXH81274.1"/>
    <property type="molecule type" value="Genomic_DNA"/>
</dbReference>
<gene>
    <name evidence="2" type="ORF">AU378_16315</name>
</gene>
<feature type="transmembrane region" description="Helical" evidence="1">
    <location>
        <begin position="311"/>
        <end position="327"/>
    </location>
</feature>
<sequence>MNRKFLIIFLYVYALAFSVIKTLRLPNQWSESHWLLDYRFGFIKRGLAGEIFGFFFDKSILNIQIVSAVILGLLYVALVVIAVRQTFQKYSIRKVLFYLLFFLSQYVVLSAHLIGYLDHLIFLLTILAIYLIKIKKIFWASLLTVVSVVMHEISFFLMVPICLFALMVFEMPGNRLVFSSDLFKKAGLFLVLPVLATFSVSLYQELYGKENDQLILHYLRNTGFISKNVAVMISSAYTESFGTYLKQQSPFFIERLFLSKNTIKFGIPIFFVIYLVCREFKKLDRRILITLAAVTLSPLLLHAIAWDTFRIWAYPFMILFLGLWILTSRFPDKEASDDSLSWFEIVLFIVSVILVAVFQNTLFENEIERISKLERCVALIPVVLTVAFLYFKKAPVKNY</sequence>
<evidence type="ECO:0008006" key="4">
    <source>
        <dbReference type="Google" id="ProtNLM"/>
    </source>
</evidence>
<feature type="transmembrane region" description="Helical" evidence="1">
    <location>
        <begin position="339"/>
        <end position="358"/>
    </location>
</feature>
<dbReference type="OrthoDB" id="1226262at2"/>
<reference evidence="2 3" key="2">
    <citation type="journal article" date="2016" name="Genome Announc.">
        <title>Draft Genome Sequence of a Biocontrol Rhizobacterium, Chryseobacterium kwangjuense Strain KJ1R5, Isolated from Pepper (Capsicum annuum).</title>
        <authorList>
            <person name="Jeong J.J."/>
            <person name="Park H."/>
            <person name="Park B.H."/>
            <person name="Mannaa M."/>
            <person name="Sang M.K."/>
            <person name="Choi I.G."/>
            <person name="Kim K.D."/>
        </authorList>
    </citation>
    <scope>NUCLEOTIDE SEQUENCE [LARGE SCALE GENOMIC DNA]</scope>
    <source>
        <strain evidence="2 3">KJ1R5</strain>
    </source>
</reference>
<proteinExistence type="predicted"/>
<feature type="transmembrane region" description="Helical" evidence="1">
    <location>
        <begin position="186"/>
        <end position="206"/>
    </location>
</feature>
<protein>
    <recommendedName>
        <fullName evidence="4">EpsG family protein</fullName>
    </recommendedName>
</protein>
<feature type="transmembrane region" description="Helical" evidence="1">
    <location>
        <begin position="95"/>
        <end position="114"/>
    </location>
</feature>
<dbReference type="AlphaFoldDB" id="A0A135W8K4"/>
<feature type="transmembrane region" description="Helical" evidence="1">
    <location>
        <begin position="63"/>
        <end position="83"/>
    </location>
</feature>
<feature type="transmembrane region" description="Helical" evidence="1">
    <location>
        <begin position="257"/>
        <end position="276"/>
    </location>
</feature>
<feature type="transmembrane region" description="Helical" evidence="1">
    <location>
        <begin position="370"/>
        <end position="391"/>
    </location>
</feature>
<comment type="caution">
    <text evidence="2">The sequence shown here is derived from an EMBL/GenBank/DDBJ whole genome shotgun (WGS) entry which is preliminary data.</text>
</comment>